<proteinExistence type="predicted"/>
<keyword evidence="1" id="KW-0732">Signal</keyword>
<evidence type="ECO:0000256" key="1">
    <source>
        <dbReference type="SAM" id="SignalP"/>
    </source>
</evidence>
<dbReference type="Pfam" id="PF17899">
    <property type="entry name" value="Peptidase_M61_N"/>
    <property type="match status" value="1"/>
</dbReference>
<organism evidence="4 5">
    <name type="scientific">Frateuria flava</name>
    <dbReference type="NCBI Taxonomy" id="2821489"/>
    <lineage>
        <taxon>Bacteria</taxon>
        <taxon>Pseudomonadati</taxon>
        <taxon>Pseudomonadota</taxon>
        <taxon>Gammaproteobacteria</taxon>
        <taxon>Lysobacterales</taxon>
        <taxon>Rhodanobacteraceae</taxon>
        <taxon>Frateuria</taxon>
    </lineage>
</organism>
<feature type="domain" description="Peptidase M61 catalytic" evidence="2">
    <location>
        <begin position="327"/>
        <end position="443"/>
    </location>
</feature>
<dbReference type="InterPro" id="IPR036034">
    <property type="entry name" value="PDZ_sf"/>
</dbReference>
<dbReference type="Gene3D" id="1.10.390.10">
    <property type="entry name" value="Neutral Protease Domain 2"/>
    <property type="match status" value="1"/>
</dbReference>
<evidence type="ECO:0000313" key="5">
    <source>
        <dbReference type="Proteomes" id="UP000823790"/>
    </source>
</evidence>
<dbReference type="Pfam" id="PF05299">
    <property type="entry name" value="Peptidase_M61"/>
    <property type="match status" value="1"/>
</dbReference>
<evidence type="ECO:0000259" key="2">
    <source>
        <dbReference type="Pfam" id="PF05299"/>
    </source>
</evidence>
<dbReference type="RefSeq" id="WP_209619362.1">
    <property type="nucleotide sequence ID" value="NZ_JAGJRS010000018.1"/>
</dbReference>
<evidence type="ECO:0000259" key="3">
    <source>
        <dbReference type="Pfam" id="PF17899"/>
    </source>
</evidence>
<dbReference type="InterPro" id="IPR040756">
    <property type="entry name" value="Peptidase_M61_N"/>
</dbReference>
<accession>A0ABS4DN87</accession>
<comment type="caution">
    <text evidence="4">The sequence shown here is derived from an EMBL/GenBank/DDBJ whole genome shotgun (WGS) entry which is preliminary data.</text>
</comment>
<gene>
    <name evidence="4" type="ORF">J7I44_09290</name>
</gene>
<dbReference type="Proteomes" id="UP000823790">
    <property type="component" value="Unassembled WGS sequence"/>
</dbReference>
<dbReference type="PIRSF" id="PIRSF016493">
    <property type="entry name" value="Glycyl_aminpptds"/>
    <property type="match status" value="1"/>
</dbReference>
<reference evidence="4 5" key="1">
    <citation type="submission" date="2021-04" db="EMBL/GenBank/DDBJ databases">
        <authorList>
            <person name="Huq M.A."/>
        </authorList>
    </citation>
    <scope>NUCLEOTIDE SEQUENCE [LARGE SCALE GENOMIC DNA]</scope>
    <source>
        <strain evidence="4 5">MAH-13</strain>
    </source>
</reference>
<feature type="signal peptide" evidence="1">
    <location>
        <begin position="1"/>
        <end position="37"/>
    </location>
</feature>
<dbReference type="SUPFAM" id="SSF50156">
    <property type="entry name" value="PDZ domain-like"/>
    <property type="match status" value="1"/>
</dbReference>
<dbReference type="Gene3D" id="2.60.40.3650">
    <property type="match status" value="1"/>
</dbReference>
<name>A0ABS4DN87_9GAMM</name>
<sequence>MSRAVLAGSLVATARGYARLALAVSMALAAGVASAQASRGAHVPPPQDTPYPGTVAIHVDASDTRQGIFRVHETLPVQAGALTLLYPKWIPGDHSPSGPVAMLAGLKISAGGKPLKWTRDEYDVYAFHVNVPVGVSKIDADFQYLSSRDGGYEMTDRMLDLEWNKMALYPAGYFSRRITFVPSVTLPHGWQFGSALEPSRQAKVASSGDTTTFKPVTFNTLVDSPIYAGKYFKRVDLTPKEGAPVHLDVFADAPKYLEMTPEQLQAHRALVAEATALFGSHHYDHYDFLFSLSDQLGGNGLEHHQSSENGLEADYFTAWKDAAPGRDLLAHEYTHSWNGKFRRPADLWTPNFNVPMGDSLLWVYEGQTQYWGFVLTARAGLWTPEQFRDALAMTAANYERNREGFHWRTLEDTTNDPTAAHRTGLPYRSWQMSEEYYSAGQMIWLAVDARLRALTHDRKSLDDFARAFFGVDNGSFVTRTYAFDDVVAALNGVAPYDWAGFLHAHVDALDPPLLDGLARTGWKLVYTDQPSDYEQQYNNRPQSPRHLYNFTWSIGLTLDDHGQINDVRWEGPAFKAGVSTGATLVAVNAKDYSTDVLKGAIAAARGGKAPIQLLLKFQGGYRTVPVDYHGGLQYPHLVRVKGTPDYLSEIIAPRTR</sequence>
<dbReference type="InterPro" id="IPR007963">
    <property type="entry name" value="Peptidase_M61_catalytic"/>
</dbReference>
<feature type="domain" description="Peptidase M61 N-terminal" evidence="3">
    <location>
        <begin position="57"/>
        <end position="230"/>
    </location>
</feature>
<dbReference type="InterPro" id="IPR027268">
    <property type="entry name" value="Peptidase_M4/M1_CTD_sf"/>
</dbReference>
<protein>
    <submittedName>
        <fullName evidence="4">M61 family metallopeptidase</fullName>
    </submittedName>
</protein>
<dbReference type="InterPro" id="IPR024191">
    <property type="entry name" value="Peptidase_M61"/>
</dbReference>
<feature type="chain" id="PRO_5045756801" evidence="1">
    <location>
        <begin position="38"/>
        <end position="656"/>
    </location>
</feature>
<evidence type="ECO:0000313" key="4">
    <source>
        <dbReference type="EMBL" id="MBP1474496.1"/>
    </source>
</evidence>
<dbReference type="EMBL" id="JAGJRS010000018">
    <property type="protein sequence ID" value="MBP1474496.1"/>
    <property type="molecule type" value="Genomic_DNA"/>
</dbReference>
<keyword evidence="5" id="KW-1185">Reference proteome</keyword>